<proteinExistence type="predicted"/>
<protein>
    <recommendedName>
        <fullName evidence="3">FHA domain-containing protein</fullName>
    </recommendedName>
</protein>
<sequence>MRHAQSIPGHAAALHIPGLTRTAICDRGLAAVASAPGGQASVEDVPRLWASMLDGAPLIDLLHGLMDTHGGSVFDLPEFVVAVLEDGELTAAVRGSLKLIVDTDEGMRTISAPEVLAWEEVRLRGVRGIGLDLTDSGSADTAPLPVASGVVAASYVALGSLAEGSRKSSSSETPSSDDEEAGPAGSAGTTDDSDSSAATETGAAEPTSDAEAAQSRGRSGRRAAAQAAPIASAAAAEPSQADLAEIDAIVGIPSRAAATGPIPVEDAAAEPDAGDGAGAEKPADPQLALVDAPSVKSPVLSVIGAPEDAVISRWQAERRSGADGGAGAAAGQARSDAAEPIVAVEPISADDVPAVNDLSELTRAAKRLEAYAEAEIAATAEPTPVLPIPVQADGALGAAGAVASGTVGERASEVWSHDGQTLTNMPAAGSPGGEGPVAESSSQAVRAVAATDSPSPAPAGEDEPAPENAVKVLAAFCAEGHPNPIHAPHCRVCGGALTSRTGHVNRPVLGTLHASDGTALPIDGDIIIGRVPKSDAPEGEPQPRLMAVISPSKAISKSHCAVRLDDWDLSVEDLGSTNGTILMRPSEPPRRLTQHQRALLRTGDVIDLGDGVSVLVEA</sequence>
<accession>A0A8H9HAD8</accession>
<reference evidence="4" key="1">
    <citation type="journal article" date="2014" name="Int. J. Syst. Evol. Microbiol.">
        <title>Complete genome sequence of Corynebacterium casei LMG S-19264T (=DSM 44701T), isolated from a smear-ripened cheese.</title>
        <authorList>
            <consortium name="US DOE Joint Genome Institute (JGI-PGF)"/>
            <person name="Walter F."/>
            <person name="Albersmeier A."/>
            <person name="Kalinowski J."/>
            <person name="Ruckert C."/>
        </authorList>
    </citation>
    <scope>NUCLEOTIDE SEQUENCE</scope>
    <source>
        <strain evidence="4">CGMCC 4.7372</strain>
    </source>
</reference>
<dbReference type="Pfam" id="PF00498">
    <property type="entry name" value="FHA"/>
    <property type="match status" value="1"/>
</dbReference>
<feature type="compositionally biased region" description="Low complexity" evidence="2">
    <location>
        <begin position="163"/>
        <end position="174"/>
    </location>
</feature>
<feature type="region of interest" description="Disordered" evidence="2">
    <location>
        <begin position="163"/>
        <end position="225"/>
    </location>
</feature>
<dbReference type="Proteomes" id="UP000614239">
    <property type="component" value="Unassembled WGS sequence"/>
</dbReference>
<evidence type="ECO:0000256" key="1">
    <source>
        <dbReference type="ARBA" id="ARBA00022553"/>
    </source>
</evidence>
<feature type="region of interest" description="Disordered" evidence="2">
    <location>
        <begin position="266"/>
        <end position="287"/>
    </location>
</feature>
<dbReference type="OrthoDB" id="5485098at2"/>
<feature type="compositionally biased region" description="Low complexity" evidence="2">
    <location>
        <begin position="184"/>
        <end position="225"/>
    </location>
</feature>
<dbReference type="InterPro" id="IPR000253">
    <property type="entry name" value="FHA_dom"/>
</dbReference>
<dbReference type="RefSeq" id="WP_080461952.1">
    <property type="nucleotide sequence ID" value="NZ_BMNJ01000002.1"/>
</dbReference>
<keyword evidence="5" id="KW-1185">Reference proteome</keyword>
<gene>
    <name evidence="4" type="ORF">GCM10011612_06360</name>
</gene>
<evidence type="ECO:0000313" key="5">
    <source>
        <dbReference type="Proteomes" id="UP000614239"/>
    </source>
</evidence>
<keyword evidence="1" id="KW-0597">Phosphoprotein</keyword>
<evidence type="ECO:0000259" key="3">
    <source>
        <dbReference type="PROSITE" id="PS50006"/>
    </source>
</evidence>
<dbReference type="CDD" id="cd00060">
    <property type="entry name" value="FHA"/>
    <property type="match status" value="1"/>
</dbReference>
<dbReference type="PROSITE" id="PS50006">
    <property type="entry name" value="FHA_DOMAIN"/>
    <property type="match status" value="1"/>
</dbReference>
<feature type="domain" description="FHA" evidence="3">
    <location>
        <begin position="526"/>
        <end position="582"/>
    </location>
</feature>
<evidence type="ECO:0000313" key="4">
    <source>
        <dbReference type="EMBL" id="GGO96358.1"/>
    </source>
</evidence>
<evidence type="ECO:0000256" key="2">
    <source>
        <dbReference type="SAM" id="MobiDB-lite"/>
    </source>
</evidence>
<dbReference type="SUPFAM" id="SSF49879">
    <property type="entry name" value="SMAD/FHA domain"/>
    <property type="match status" value="1"/>
</dbReference>
<name>A0A8H9HAD8_9ACTO</name>
<organism evidence="4 5">
    <name type="scientific">Actinomyces gaoshouyii</name>
    <dbReference type="NCBI Taxonomy" id="1960083"/>
    <lineage>
        <taxon>Bacteria</taxon>
        <taxon>Bacillati</taxon>
        <taxon>Actinomycetota</taxon>
        <taxon>Actinomycetes</taxon>
        <taxon>Actinomycetales</taxon>
        <taxon>Actinomycetaceae</taxon>
        <taxon>Actinomyces</taxon>
    </lineage>
</organism>
<dbReference type="InterPro" id="IPR008984">
    <property type="entry name" value="SMAD_FHA_dom_sf"/>
</dbReference>
<reference evidence="4" key="2">
    <citation type="submission" date="2020-09" db="EMBL/GenBank/DDBJ databases">
        <authorList>
            <person name="Sun Q."/>
            <person name="Zhou Y."/>
        </authorList>
    </citation>
    <scope>NUCLEOTIDE SEQUENCE</scope>
    <source>
        <strain evidence="4">CGMCC 4.7372</strain>
    </source>
</reference>
<dbReference type="AlphaFoldDB" id="A0A8H9HAD8"/>
<feature type="region of interest" description="Disordered" evidence="2">
    <location>
        <begin position="409"/>
        <end position="465"/>
    </location>
</feature>
<dbReference type="EMBL" id="BMNJ01000002">
    <property type="protein sequence ID" value="GGO96358.1"/>
    <property type="molecule type" value="Genomic_DNA"/>
</dbReference>
<comment type="caution">
    <text evidence="4">The sequence shown here is derived from an EMBL/GenBank/DDBJ whole genome shotgun (WGS) entry which is preliminary data.</text>
</comment>
<dbReference type="Gene3D" id="2.60.200.20">
    <property type="match status" value="1"/>
</dbReference>